<evidence type="ECO:0000313" key="5">
    <source>
        <dbReference type="Proteomes" id="UP000034785"/>
    </source>
</evidence>
<dbReference type="InterPro" id="IPR000086">
    <property type="entry name" value="NUDIX_hydrolase_dom"/>
</dbReference>
<dbReference type="InterPro" id="IPR015797">
    <property type="entry name" value="NUDIX_hydrolase-like_dom_sf"/>
</dbReference>
<comment type="caution">
    <text evidence="4">The sequence shown here is derived from an EMBL/GenBank/DDBJ whole genome shotgun (WGS) entry which is preliminary data.</text>
</comment>
<dbReference type="CDD" id="cd04688">
    <property type="entry name" value="NUDIX_Hydrolase"/>
    <property type="match status" value="1"/>
</dbReference>
<dbReference type="GO" id="GO:0016787">
    <property type="term" value="F:hydrolase activity"/>
    <property type="evidence" value="ECO:0007669"/>
    <property type="project" value="UniProtKB-KW"/>
</dbReference>
<proteinExistence type="predicted"/>
<evidence type="ECO:0000313" key="4">
    <source>
        <dbReference type="EMBL" id="KKS69073.1"/>
    </source>
</evidence>
<dbReference type="Proteomes" id="UP000034785">
    <property type="component" value="Unassembled WGS sequence"/>
</dbReference>
<dbReference type="PROSITE" id="PS51462">
    <property type="entry name" value="NUDIX"/>
    <property type="match status" value="1"/>
</dbReference>
<evidence type="ECO:0000256" key="1">
    <source>
        <dbReference type="ARBA" id="ARBA00001946"/>
    </source>
</evidence>
<feature type="domain" description="Nudix hydrolase" evidence="3">
    <location>
        <begin position="1"/>
        <end position="141"/>
    </location>
</feature>
<comment type="cofactor">
    <cofactor evidence="1">
        <name>Mg(2+)</name>
        <dbReference type="ChEBI" id="CHEBI:18420"/>
    </cofactor>
</comment>
<dbReference type="Gene3D" id="3.90.79.10">
    <property type="entry name" value="Nucleoside Triphosphate Pyrophosphohydrolase"/>
    <property type="match status" value="1"/>
</dbReference>
<evidence type="ECO:0000256" key="2">
    <source>
        <dbReference type="ARBA" id="ARBA00022801"/>
    </source>
</evidence>
<dbReference type="PANTHER" id="PTHR43046:SF14">
    <property type="entry name" value="MUTT_NUDIX FAMILY PROTEIN"/>
    <property type="match status" value="1"/>
</dbReference>
<dbReference type="PROSITE" id="PS00893">
    <property type="entry name" value="NUDIX_BOX"/>
    <property type="match status" value="1"/>
</dbReference>
<dbReference type="AlphaFoldDB" id="A0A0G1E3A8"/>
<sequence length="141" mass="16447">MVAGIIRPLALCIIKDKDRILVMDGYDPKKDKYFYRLLGGGIEFGERGEEALKREFQEELGTGLENIKFITTLENIFTFDGKQGHEIVMVFKADLANKELYSKDYMEIIDSKDNHKALWQKISDFKEKRSILYPDNILEYI</sequence>
<dbReference type="InterPro" id="IPR020084">
    <property type="entry name" value="NUDIX_hydrolase_CS"/>
</dbReference>
<organism evidence="4 5">
    <name type="scientific">Candidatus Daviesbacteria bacterium GW2011_GWA2_42_7</name>
    <dbReference type="NCBI Taxonomy" id="1618425"/>
    <lineage>
        <taxon>Bacteria</taxon>
        <taxon>Candidatus Daviesiibacteriota</taxon>
    </lineage>
</organism>
<dbReference type="SUPFAM" id="SSF55811">
    <property type="entry name" value="Nudix"/>
    <property type="match status" value="1"/>
</dbReference>
<dbReference type="EMBL" id="LCEJ01000065">
    <property type="protein sequence ID" value="KKS69073.1"/>
    <property type="molecule type" value="Genomic_DNA"/>
</dbReference>
<evidence type="ECO:0000259" key="3">
    <source>
        <dbReference type="PROSITE" id="PS51462"/>
    </source>
</evidence>
<dbReference type="Pfam" id="PF00293">
    <property type="entry name" value="NUDIX"/>
    <property type="match status" value="1"/>
</dbReference>
<protein>
    <submittedName>
        <fullName evidence="4">NUDIX hydrolase</fullName>
    </submittedName>
</protein>
<name>A0A0G1E3A8_9BACT</name>
<gene>
    <name evidence="4" type="ORF">UV41_C0065G0005</name>
</gene>
<keyword evidence="2 4" id="KW-0378">Hydrolase</keyword>
<reference evidence="4 5" key="1">
    <citation type="journal article" date="2015" name="Nature">
        <title>rRNA introns, odd ribosomes, and small enigmatic genomes across a large radiation of phyla.</title>
        <authorList>
            <person name="Brown C.T."/>
            <person name="Hug L.A."/>
            <person name="Thomas B.C."/>
            <person name="Sharon I."/>
            <person name="Castelle C.J."/>
            <person name="Singh A."/>
            <person name="Wilkins M.J."/>
            <person name="Williams K.H."/>
            <person name="Banfield J.F."/>
        </authorList>
    </citation>
    <scope>NUCLEOTIDE SEQUENCE [LARGE SCALE GENOMIC DNA]</scope>
</reference>
<dbReference type="PANTHER" id="PTHR43046">
    <property type="entry name" value="GDP-MANNOSE MANNOSYL HYDROLASE"/>
    <property type="match status" value="1"/>
</dbReference>
<accession>A0A0G1E3A8</accession>